<organism evidence="1 2">
    <name type="scientific">Portunus trituberculatus</name>
    <name type="common">Swimming crab</name>
    <name type="synonym">Neptunus trituberculatus</name>
    <dbReference type="NCBI Taxonomy" id="210409"/>
    <lineage>
        <taxon>Eukaryota</taxon>
        <taxon>Metazoa</taxon>
        <taxon>Ecdysozoa</taxon>
        <taxon>Arthropoda</taxon>
        <taxon>Crustacea</taxon>
        <taxon>Multicrustacea</taxon>
        <taxon>Malacostraca</taxon>
        <taxon>Eumalacostraca</taxon>
        <taxon>Eucarida</taxon>
        <taxon>Decapoda</taxon>
        <taxon>Pleocyemata</taxon>
        <taxon>Brachyura</taxon>
        <taxon>Eubrachyura</taxon>
        <taxon>Portunoidea</taxon>
        <taxon>Portunidae</taxon>
        <taxon>Portuninae</taxon>
        <taxon>Portunus</taxon>
    </lineage>
</organism>
<dbReference type="Proteomes" id="UP000324222">
    <property type="component" value="Unassembled WGS sequence"/>
</dbReference>
<comment type="caution">
    <text evidence="1">The sequence shown here is derived from an EMBL/GenBank/DDBJ whole genome shotgun (WGS) entry which is preliminary data.</text>
</comment>
<accession>A0A5B7K9V7</accession>
<name>A0A5B7K9V7_PORTR</name>
<evidence type="ECO:0000313" key="1">
    <source>
        <dbReference type="EMBL" id="MPD03377.1"/>
    </source>
</evidence>
<dbReference type="EMBL" id="VSRR010135855">
    <property type="protein sequence ID" value="MPD03377.1"/>
    <property type="molecule type" value="Genomic_DNA"/>
</dbReference>
<reference evidence="1 2" key="1">
    <citation type="submission" date="2019-05" db="EMBL/GenBank/DDBJ databases">
        <title>Another draft genome of Portunus trituberculatus and its Hox gene families provides insights of decapod evolution.</title>
        <authorList>
            <person name="Jeong J.-H."/>
            <person name="Song I."/>
            <person name="Kim S."/>
            <person name="Choi T."/>
            <person name="Kim D."/>
            <person name="Ryu S."/>
            <person name="Kim W."/>
        </authorList>
    </citation>
    <scope>NUCLEOTIDE SEQUENCE [LARGE SCALE GENOMIC DNA]</scope>
    <source>
        <tissue evidence="1">Muscle</tissue>
    </source>
</reference>
<keyword evidence="2" id="KW-1185">Reference proteome</keyword>
<evidence type="ECO:0000313" key="2">
    <source>
        <dbReference type="Proteomes" id="UP000324222"/>
    </source>
</evidence>
<protein>
    <submittedName>
        <fullName evidence="1">Uncharacterized protein</fullName>
    </submittedName>
</protein>
<proteinExistence type="predicted"/>
<dbReference type="AlphaFoldDB" id="A0A5B7K9V7"/>
<gene>
    <name evidence="1" type="ORF">E2C01_099012</name>
</gene>
<sequence>MSARTVVEAWREIQGRREESPGRDWLGGNRAPVMISCLGERPSRRPIRREDCKRATNHAE</sequence>